<protein>
    <submittedName>
        <fullName evidence="1">Uncharacterized protein</fullName>
    </submittedName>
</protein>
<dbReference type="EMBL" id="CP015756">
    <property type="protein sequence ID" value="APC41759.1"/>
    <property type="molecule type" value="Genomic_DNA"/>
</dbReference>
<dbReference type="STRING" id="1552.A7L45_17635"/>
<accession>A0A1J0GKD7</accession>
<keyword evidence="2" id="KW-1185">Reference proteome</keyword>
<dbReference type="AlphaFoldDB" id="A0A1J0GKD7"/>
<evidence type="ECO:0000313" key="2">
    <source>
        <dbReference type="Proteomes" id="UP000182569"/>
    </source>
</evidence>
<organism evidence="1 2">
    <name type="scientific">Clostridium estertheticum subsp. estertheticum</name>
    <dbReference type="NCBI Taxonomy" id="1552"/>
    <lineage>
        <taxon>Bacteria</taxon>
        <taxon>Bacillati</taxon>
        <taxon>Bacillota</taxon>
        <taxon>Clostridia</taxon>
        <taxon>Eubacteriales</taxon>
        <taxon>Clostridiaceae</taxon>
        <taxon>Clostridium</taxon>
    </lineage>
</organism>
<proteinExistence type="predicted"/>
<dbReference type="Proteomes" id="UP000182569">
    <property type="component" value="Chromosome"/>
</dbReference>
<dbReference type="KEGG" id="ceu:A7L45_17635"/>
<reference evidence="2" key="1">
    <citation type="journal article" date="2016" name="Front. Microbiol.">
        <title>Complete Genome Sequence of Clostridium estertheticum DSM 8809, a Microbe Identified in Spoiled Vacuum Packed Beef.</title>
        <authorList>
            <person name="Yu Z."/>
            <person name="Gunn L."/>
            <person name="Brennan E."/>
            <person name="Reid R."/>
            <person name="Wall P.G."/>
            <person name="Gaora O.P."/>
            <person name="Hurley D."/>
            <person name="Bolton D."/>
            <person name="Fanning S."/>
        </authorList>
    </citation>
    <scope>NUCLEOTIDE SEQUENCE [LARGE SCALE GENOMIC DNA]</scope>
    <source>
        <strain evidence="2">DSM 8809</strain>
    </source>
</reference>
<dbReference type="RefSeq" id="WP_071614052.1">
    <property type="nucleotide sequence ID" value="NZ_CP015756.1"/>
</dbReference>
<evidence type="ECO:0000313" key="1">
    <source>
        <dbReference type="EMBL" id="APC41759.1"/>
    </source>
</evidence>
<dbReference type="OrthoDB" id="1901911at2"/>
<gene>
    <name evidence="1" type="ORF">A7L45_17635</name>
</gene>
<name>A0A1J0GKD7_9CLOT</name>
<sequence>MLPKSVIETVELMNKDYFLGELSYDIVSEKYSFRRNKEINDLKLYPAEFYGLFDVKEIEVQSDVIREFIVDRIIPYNRMNLSKYLKYYDMEFWDEWELFLKSKGMCFLDLFWIRKNSKETYKKCHIKFTNSVRDDLLTEEYFLEN</sequence>